<evidence type="ECO:0000313" key="2">
    <source>
        <dbReference type="RefSeq" id="XP_022310400.1"/>
    </source>
</evidence>
<organism evidence="1 2">
    <name type="scientific">Crassostrea virginica</name>
    <name type="common">Eastern oyster</name>
    <dbReference type="NCBI Taxonomy" id="6565"/>
    <lineage>
        <taxon>Eukaryota</taxon>
        <taxon>Metazoa</taxon>
        <taxon>Spiralia</taxon>
        <taxon>Lophotrochozoa</taxon>
        <taxon>Mollusca</taxon>
        <taxon>Bivalvia</taxon>
        <taxon>Autobranchia</taxon>
        <taxon>Pteriomorphia</taxon>
        <taxon>Ostreida</taxon>
        <taxon>Ostreoidea</taxon>
        <taxon>Ostreidae</taxon>
        <taxon>Crassostrea</taxon>
    </lineage>
</organism>
<dbReference type="GeneID" id="111115831"/>
<name>A0A8B8C474_CRAVI</name>
<dbReference type="KEGG" id="cvn:111115831"/>
<evidence type="ECO:0000313" key="1">
    <source>
        <dbReference type="Proteomes" id="UP000694844"/>
    </source>
</evidence>
<dbReference type="RefSeq" id="XP_022310400.1">
    <property type="nucleotide sequence ID" value="XM_022454692.1"/>
</dbReference>
<dbReference type="AlphaFoldDB" id="A0A8B8C474"/>
<dbReference type="InterPro" id="IPR009003">
    <property type="entry name" value="Peptidase_S1_PA"/>
</dbReference>
<protein>
    <submittedName>
        <fullName evidence="2">Uncharacterized protein LOC111115831</fullName>
    </submittedName>
</protein>
<dbReference type="SUPFAM" id="SSF50494">
    <property type="entry name" value="Trypsin-like serine proteases"/>
    <property type="match status" value="1"/>
</dbReference>
<keyword evidence="1" id="KW-1185">Reference proteome</keyword>
<sequence>MDERSSNHRLDTPPMDDYRIKRLKKTPKFSKTEFGEENKYCDRDLIFVLDTCEEAMFRRYKYHLDLIKNIMRHIKMEATVTEDLKQSTVVIFGRLIETYRKLFDPLSCRKLSSDDQFNTNLILILLADTVDDTDFKIRTDRNRLIEKCVCLIVVSSNPKLEKLGGIKSANEIGQFSIVPPDADAIWNNIVSAIEIPLIEFLNEKMMKPDIPKYIMDDMEAVMRRIERYSDFPKNQSKQKSSEIPDEIRKILQRFDNEIVRYGFFFNQFRIVVMKEKLEEVRKALSTVQLTEFPDIVIVCQSQFEENYVPLSGRDIAQGRKLLLHQNKTNEEKYGTLGCLAILNGNQTVALTCKHVFIESDTVYIENDKSERIPLGECLYTSREPKLQGDLAIIAINDEVERYITENKKILDHSGTPTKAEMCLDDTLSLQGEIVHKLGASSQWTQGEIVCAEILQNIQGMIAVRGMNGQPFGLPGDSGSIVFREMFSAKEQRLEILAILSGQFEVQKQSTERDSREGAEQKLIICLMLKGAFDQLKRSNDDLESIAFFND</sequence>
<proteinExistence type="predicted"/>
<accession>A0A8B8C474</accession>
<dbReference type="Proteomes" id="UP000694844">
    <property type="component" value="Chromosome 9"/>
</dbReference>
<gene>
    <name evidence="2" type="primary">LOC111115831</name>
</gene>
<dbReference type="OrthoDB" id="6197522at2759"/>
<reference evidence="2" key="1">
    <citation type="submission" date="2025-08" db="UniProtKB">
        <authorList>
            <consortium name="RefSeq"/>
        </authorList>
    </citation>
    <scope>IDENTIFICATION</scope>
    <source>
        <tissue evidence="2">Whole sample</tissue>
    </source>
</reference>